<protein>
    <submittedName>
        <fullName evidence="6">Peptide/nickel transport system ATP-binding protein</fullName>
    </submittedName>
</protein>
<dbReference type="InterPro" id="IPR013563">
    <property type="entry name" value="Oligopep_ABC_C"/>
</dbReference>
<keyword evidence="2" id="KW-0813">Transport</keyword>
<dbReference type="SMART" id="SM00382">
    <property type="entry name" value="AAA"/>
    <property type="match status" value="1"/>
</dbReference>
<evidence type="ECO:0000256" key="4">
    <source>
        <dbReference type="ARBA" id="ARBA00022840"/>
    </source>
</evidence>
<comment type="similarity">
    <text evidence="1">Belongs to the ABC transporter superfamily.</text>
</comment>
<dbReference type="PANTHER" id="PTHR43067:SF3">
    <property type="entry name" value="MALTOSE ABC TRANSPORTER, ATP-BINDING PROTEIN"/>
    <property type="match status" value="1"/>
</dbReference>
<evidence type="ECO:0000313" key="7">
    <source>
        <dbReference type="Proteomes" id="UP000256485"/>
    </source>
</evidence>
<dbReference type="SUPFAM" id="SSF52540">
    <property type="entry name" value="P-loop containing nucleoside triphosphate hydrolases"/>
    <property type="match status" value="1"/>
</dbReference>
<dbReference type="Proteomes" id="UP000256485">
    <property type="component" value="Unassembled WGS sequence"/>
</dbReference>
<accession>A0A3D9VDT3</accession>
<dbReference type="NCBIfam" id="TIGR01727">
    <property type="entry name" value="oligo_HPY"/>
    <property type="match status" value="1"/>
</dbReference>
<dbReference type="OrthoDB" id="3677453at2"/>
<dbReference type="Pfam" id="PF08352">
    <property type="entry name" value="oligo_HPY"/>
    <property type="match status" value="1"/>
</dbReference>
<feature type="domain" description="ABC transporter" evidence="5">
    <location>
        <begin position="23"/>
        <end position="271"/>
    </location>
</feature>
<keyword evidence="4 6" id="KW-0067">ATP-binding</keyword>
<evidence type="ECO:0000313" key="6">
    <source>
        <dbReference type="EMBL" id="REF37255.1"/>
    </source>
</evidence>
<dbReference type="CDD" id="cd03257">
    <property type="entry name" value="ABC_NikE_OppD_transporters"/>
    <property type="match status" value="1"/>
</dbReference>
<dbReference type="InterPro" id="IPR003593">
    <property type="entry name" value="AAA+_ATPase"/>
</dbReference>
<dbReference type="InterPro" id="IPR003439">
    <property type="entry name" value="ABC_transporter-like_ATP-bd"/>
</dbReference>
<dbReference type="Pfam" id="PF00005">
    <property type="entry name" value="ABC_tran"/>
    <property type="match status" value="1"/>
</dbReference>
<evidence type="ECO:0000256" key="3">
    <source>
        <dbReference type="ARBA" id="ARBA00022741"/>
    </source>
</evidence>
<dbReference type="InterPro" id="IPR017871">
    <property type="entry name" value="ABC_transporter-like_CS"/>
</dbReference>
<evidence type="ECO:0000256" key="1">
    <source>
        <dbReference type="ARBA" id="ARBA00005417"/>
    </source>
</evidence>
<dbReference type="FunFam" id="3.40.50.300:FF:000016">
    <property type="entry name" value="Oligopeptide ABC transporter ATP-binding component"/>
    <property type="match status" value="1"/>
</dbReference>
<dbReference type="Gene3D" id="3.40.50.300">
    <property type="entry name" value="P-loop containing nucleotide triphosphate hydrolases"/>
    <property type="match status" value="1"/>
</dbReference>
<dbReference type="GO" id="GO:0015833">
    <property type="term" value="P:peptide transport"/>
    <property type="evidence" value="ECO:0007669"/>
    <property type="project" value="InterPro"/>
</dbReference>
<evidence type="ECO:0000256" key="2">
    <source>
        <dbReference type="ARBA" id="ARBA00022448"/>
    </source>
</evidence>
<dbReference type="PROSITE" id="PS00211">
    <property type="entry name" value="ABC_TRANSPORTER_1"/>
    <property type="match status" value="1"/>
</dbReference>
<dbReference type="PROSITE" id="PS50893">
    <property type="entry name" value="ABC_TRANSPORTER_2"/>
    <property type="match status" value="1"/>
</dbReference>
<reference evidence="6 7" key="1">
    <citation type="submission" date="2018-08" db="EMBL/GenBank/DDBJ databases">
        <title>Sequencing the genomes of 1000 actinobacteria strains.</title>
        <authorList>
            <person name="Klenk H.-P."/>
        </authorList>
    </citation>
    <scope>NUCLEOTIDE SEQUENCE [LARGE SCALE GENOMIC DNA]</scope>
    <source>
        <strain evidence="6 7">DSM 22891</strain>
    </source>
</reference>
<dbReference type="EMBL" id="QTUC01000001">
    <property type="protein sequence ID" value="REF37255.1"/>
    <property type="molecule type" value="Genomic_DNA"/>
</dbReference>
<organism evidence="6 7">
    <name type="scientific">Thermasporomyces composti</name>
    <dbReference type="NCBI Taxonomy" id="696763"/>
    <lineage>
        <taxon>Bacteria</taxon>
        <taxon>Bacillati</taxon>
        <taxon>Actinomycetota</taxon>
        <taxon>Actinomycetes</taxon>
        <taxon>Propionibacteriales</taxon>
        <taxon>Nocardioidaceae</taxon>
        <taxon>Thermasporomyces</taxon>
    </lineage>
</organism>
<keyword evidence="3" id="KW-0547">Nucleotide-binding</keyword>
<dbReference type="RefSeq" id="WP_115852076.1">
    <property type="nucleotide sequence ID" value="NZ_QTUC01000001.1"/>
</dbReference>
<dbReference type="PANTHER" id="PTHR43067">
    <property type="entry name" value="OLIGOPEPTIDE/DIPEPTIDE ABC TRANSPORTER, ATPASE SUBUNIT"/>
    <property type="match status" value="1"/>
</dbReference>
<dbReference type="GO" id="GO:0005524">
    <property type="term" value="F:ATP binding"/>
    <property type="evidence" value="ECO:0007669"/>
    <property type="project" value="UniProtKB-KW"/>
</dbReference>
<gene>
    <name evidence="6" type="ORF">DFJ64_2696</name>
</gene>
<sequence length="341" mass="37220">MTSTSTAPRTDRAAGTGEPVLSVRDLRVEYHTDAGAVRAVNGVSFDLMPGEKLGLVGESGSGKSTIALALMRMIKEPGRIAGGQILLHGRDILRLPEKEMRQVRAAEISMIPQGAMNSLNPVARIEDQIVDTLEDHSPKRVAKKELLEKAHAALESVGLRREVGRMYPHQLSGGMKQRVCIAIAVAMEPKVLIADEPTSALDVVVQRQVMGTLLRLQEELGVAVVLIGHDMGLMAQSVDRLAVMYAGKLAEVSPIREIFDDPLHPYTDLLIDSLPKLERRGTFRGIPGLPPSLHSLPPGCLFHPRCPKAMDICAEQVPPYREHRPNRFVACHLHEEGHATA</sequence>
<dbReference type="AlphaFoldDB" id="A0A3D9VDT3"/>
<name>A0A3D9VDT3_THECX</name>
<comment type="caution">
    <text evidence="6">The sequence shown here is derived from an EMBL/GenBank/DDBJ whole genome shotgun (WGS) entry which is preliminary data.</text>
</comment>
<dbReference type="GO" id="GO:0016887">
    <property type="term" value="F:ATP hydrolysis activity"/>
    <property type="evidence" value="ECO:0007669"/>
    <property type="project" value="InterPro"/>
</dbReference>
<dbReference type="InterPro" id="IPR027417">
    <property type="entry name" value="P-loop_NTPase"/>
</dbReference>
<proteinExistence type="inferred from homology"/>
<evidence type="ECO:0000259" key="5">
    <source>
        <dbReference type="PROSITE" id="PS50893"/>
    </source>
</evidence>
<keyword evidence="7" id="KW-1185">Reference proteome</keyword>